<gene>
    <name evidence="1" type="ORF">J5U22_00655</name>
</gene>
<sequence length="50" mass="5676">MPEIFFTGKNGGTNAFTVILHFNDINQLNGILSLVNEAFDKAYWELKKKS</sequence>
<accession>A0A8F5GYI4</accession>
<proteinExistence type="predicted"/>
<reference evidence="1 2" key="1">
    <citation type="journal article" date="2021" name="Environ. Microbiol.">
        <title>New insights into the diversity and evolution of the archaeal mobilome from three complete genomes of Saccharolobus shibatae.</title>
        <authorList>
            <person name="Medvedeva S."/>
            <person name="Brandt D."/>
            <person name="Cvirkaite-Krupovic V."/>
            <person name="Liu Y."/>
            <person name="Severinov K."/>
            <person name="Ishino S."/>
            <person name="Ishino Y."/>
            <person name="Prangishvili D."/>
            <person name="Kalinowski J."/>
            <person name="Krupovic M."/>
        </authorList>
    </citation>
    <scope>NUCLEOTIDE SEQUENCE [LARGE SCALE GENOMIC DNA]</scope>
    <source>
        <strain evidence="1 2">S38A</strain>
    </source>
</reference>
<keyword evidence="2" id="KW-1185">Reference proteome</keyword>
<dbReference type="AlphaFoldDB" id="A0A8F5GYI4"/>
<name>A0A8F5GYI4_9CREN</name>
<evidence type="ECO:0000313" key="2">
    <source>
        <dbReference type="Proteomes" id="UP000694036"/>
    </source>
</evidence>
<evidence type="ECO:0000313" key="1">
    <source>
        <dbReference type="EMBL" id="QXJ34110.1"/>
    </source>
</evidence>
<organism evidence="1 2">
    <name type="scientific">Saccharolobus shibatae</name>
    <dbReference type="NCBI Taxonomy" id="2286"/>
    <lineage>
        <taxon>Archaea</taxon>
        <taxon>Thermoproteota</taxon>
        <taxon>Thermoprotei</taxon>
        <taxon>Sulfolobales</taxon>
        <taxon>Sulfolobaceae</taxon>
        <taxon>Saccharolobus</taxon>
    </lineage>
</organism>
<dbReference type="EMBL" id="CP077713">
    <property type="protein sequence ID" value="QXJ34110.1"/>
    <property type="molecule type" value="Genomic_DNA"/>
</dbReference>
<protein>
    <submittedName>
        <fullName evidence="1">Putative integral membrane protein</fullName>
    </submittedName>
</protein>
<dbReference type="Proteomes" id="UP000694036">
    <property type="component" value="Chromosome"/>
</dbReference>